<evidence type="ECO:0000256" key="1">
    <source>
        <dbReference type="SAM" id="MobiDB-lite"/>
    </source>
</evidence>
<comment type="caution">
    <text evidence="2">The sequence shown here is derived from an EMBL/GenBank/DDBJ whole genome shotgun (WGS) entry which is preliminary data.</text>
</comment>
<feature type="region of interest" description="Disordered" evidence="1">
    <location>
        <begin position="89"/>
        <end position="118"/>
    </location>
</feature>
<reference evidence="2 3" key="1">
    <citation type="submission" date="2020-08" db="EMBL/GenBank/DDBJ databases">
        <title>Genomic Encyclopedia of Type Strains, Phase III (KMG-III): the genomes of soil and plant-associated and newly described type strains.</title>
        <authorList>
            <person name="Whitman W."/>
        </authorList>
    </citation>
    <scope>NUCLEOTIDE SEQUENCE [LARGE SCALE GENOMIC DNA]</scope>
    <source>
        <strain evidence="2 3">CECT 7015</strain>
    </source>
</reference>
<proteinExistence type="predicted"/>
<dbReference type="RefSeq" id="WP_183661999.1">
    <property type="nucleotide sequence ID" value="NZ_JACHXN010000007.1"/>
</dbReference>
<dbReference type="EMBL" id="JACHXN010000007">
    <property type="protein sequence ID" value="MBB3146141.1"/>
    <property type="molecule type" value="Genomic_DNA"/>
</dbReference>
<gene>
    <name evidence="2" type="ORF">FHS21_002556</name>
</gene>
<sequence length="140" mass="16136">MSIARRLHADVRTTVFLPRGRHQSLCETRMGSAIACSGSPLVQRIGHTYCSNITDKYSEKMNLKQHFDTLMAVVKASIKLGAIKPKPEIDRRQGVPYNNGLRDARRSRETGVKLDNPYRENSRHWKQWNEGFERANRDKI</sequence>
<dbReference type="AlphaFoldDB" id="A0A839UBT3"/>
<name>A0A839UBT3_9HYPH</name>
<evidence type="ECO:0000313" key="3">
    <source>
        <dbReference type="Proteomes" id="UP000554520"/>
    </source>
</evidence>
<accession>A0A839UBT3</accession>
<feature type="compositionally biased region" description="Basic and acidic residues" evidence="1">
    <location>
        <begin position="102"/>
        <end position="118"/>
    </location>
</feature>
<dbReference type="Proteomes" id="UP000554520">
    <property type="component" value="Unassembled WGS sequence"/>
</dbReference>
<organism evidence="2 3">
    <name type="scientific">Phyllobacterium trifolii</name>
    <dbReference type="NCBI Taxonomy" id="300193"/>
    <lineage>
        <taxon>Bacteria</taxon>
        <taxon>Pseudomonadati</taxon>
        <taxon>Pseudomonadota</taxon>
        <taxon>Alphaproteobacteria</taxon>
        <taxon>Hyphomicrobiales</taxon>
        <taxon>Phyllobacteriaceae</taxon>
        <taxon>Phyllobacterium</taxon>
    </lineage>
</organism>
<keyword evidence="3" id="KW-1185">Reference proteome</keyword>
<protein>
    <submittedName>
        <fullName evidence="2">Uncharacterized protein</fullName>
    </submittedName>
</protein>
<evidence type="ECO:0000313" key="2">
    <source>
        <dbReference type="EMBL" id="MBB3146141.1"/>
    </source>
</evidence>